<dbReference type="SUPFAM" id="SSF53335">
    <property type="entry name" value="S-adenosyl-L-methionine-dependent methyltransferases"/>
    <property type="match status" value="1"/>
</dbReference>
<proteinExistence type="predicted"/>
<protein>
    <submittedName>
        <fullName evidence="3">Methyltransferase domain-containing protein</fullName>
    </submittedName>
</protein>
<accession>A0A4Y8UE32</accession>
<keyword evidence="1 3" id="KW-0808">Transferase</keyword>
<reference evidence="3 4" key="1">
    <citation type="submission" date="2019-03" db="EMBL/GenBank/DDBJ databases">
        <title>Draft genome of Gammaproteobacteria bacterium LSUCC0057, a member of the SAR92 clade.</title>
        <authorList>
            <person name="Lanclos V.C."/>
            <person name="Doiron C."/>
            <person name="Henson M.W."/>
            <person name="Thrash J.C."/>
        </authorList>
    </citation>
    <scope>NUCLEOTIDE SEQUENCE [LARGE SCALE GENOMIC DNA]</scope>
    <source>
        <strain evidence="3 4">LSUCC0057</strain>
    </source>
</reference>
<evidence type="ECO:0000256" key="1">
    <source>
        <dbReference type="ARBA" id="ARBA00022679"/>
    </source>
</evidence>
<dbReference type="Proteomes" id="UP000298133">
    <property type="component" value="Unassembled WGS sequence"/>
</dbReference>
<dbReference type="EMBL" id="SPIA01000005">
    <property type="protein sequence ID" value="TFH67145.1"/>
    <property type="molecule type" value="Genomic_DNA"/>
</dbReference>
<evidence type="ECO:0000313" key="4">
    <source>
        <dbReference type="Proteomes" id="UP000298133"/>
    </source>
</evidence>
<dbReference type="PANTHER" id="PTHR43861:SF2">
    <property type="entry name" value="CARBOXY-S-ADENOSYL-L-METHIONINE SYNTHASE"/>
    <property type="match status" value="1"/>
</dbReference>
<sequence length="237" mass="26278">MSRIRPPHIEAANSAWTFDDIAGEFDAHIESSVPLYRQGHRLIAELAPFFLPRGGQVVEVGCSTGNLAAALLSANSGREDIRYLGIDPVDSMVVQAQEKLRHDSRASFICDELANLQLPPANLVIAYYTMQFIPPNARQQAFDQLYASLQWGGALVLFEKVRAPDARFQDIANQLYSDYKLDNGFSEQAIINKSRSLKGVLEPFSSQGNLDLLARAGFVDVMTIAKWVNFEGFLAIK</sequence>
<keyword evidence="3" id="KW-0489">Methyltransferase</keyword>
<dbReference type="GO" id="GO:0008168">
    <property type="term" value="F:methyltransferase activity"/>
    <property type="evidence" value="ECO:0007669"/>
    <property type="project" value="UniProtKB-KW"/>
</dbReference>
<dbReference type="InterPro" id="IPR041698">
    <property type="entry name" value="Methyltransf_25"/>
</dbReference>
<dbReference type="OrthoDB" id="9779941at2"/>
<organism evidence="3 4">
    <name type="scientific">Gammaproteobacteria bacterium LSUCC0057</name>
    <dbReference type="NCBI Taxonomy" id="2559237"/>
    <lineage>
        <taxon>Bacteria</taxon>
        <taxon>Pseudomonadati</taxon>
        <taxon>Pseudomonadota</taxon>
        <taxon>Gammaproteobacteria</taxon>
        <taxon>Cellvibrionales</taxon>
        <taxon>Porticoccaceae</taxon>
        <taxon>SAR92 clade</taxon>
    </lineage>
</organism>
<dbReference type="CDD" id="cd02440">
    <property type="entry name" value="AdoMet_MTases"/>
    <property type="match status" value="1"/>
</dbReference>
<dbReference type="GO" id="GO:0032259">
    <property type="term" value="P:methylation"/>
    <property type="evidence" value="ECO:0007669"/>
    <property type="project" value="UniProtKB-KW"/>
</dbReference>
<name>A0A4Y8UE32_9GAMM</name>
<dbReference type="Gene3D" id="3.40.50.150">
    <property type="entry name" value="Vaccinia Virus protein VP39"/>
    <property type="match status" value="1"/>
</dbReference>
<dbReference type="PANTHER" id="PTHR43861">
    <property type="entry name" value="TRANS-ACONITATE 2-METHYLTRANSFERASE-RELATED"/>
    <property type="match status" value="1"/>
</dbReference>
<dbReference type="AlphaFoldDB" id="A0A4Y8UE32"/>
<comment type="caution">
    <text evidence="3">The sequence shown here is derived from an EMBL/GenBank/DDBJ whole genome shotgun (WGS) entry which is preliminary data.</text>
</comment>
<keyword evidence="4" id="KW-1185">Reference proteome</keyword>
<evidence type="ECO:0000259" key="2">
    <source>
        <dbReference type="Pfam" id="PF13649"/>
    </source>
</evidence>
<evidence type="ECO:0000313" key="3">
    <source>
        <dbReference type="EMBL" id="TFH67145.1"/>
    </source>
</evidence>
<gene>
    <name evidence="3" type="ORF">E3W66_09865</name>
</gene>
<dbReference type="InterPro" id="IPR029063">
    <property type="entry name" value="SAM-dependent_MTases_sf"/>
</dbReference>
<dbReference type="Pfam" id="PF13649">
    <property type="entry name" value="Methyltransf_25"/>
    <property type="match status" value="1"/>
</dbReference>
<feature type="domain" description="Methyltransferase" evidence="2">
    <location>
        <begin position="57"/>
        <end position="153"/>
    </location>
</feature>